<keyword evidence="1" id="KW-0812">Transmembrane</keyword>
<name>A0A9X6NC72_HYPEX</name>
<comment type="caution">
    <text evidence="2">The sequence shown here is derived from an EMBL/GenBank/DDBJ whole genome shotgun (WGS) entry which is preliminary data.</text>
</comment>
<evidence type="ECO:0000313" key="2">
    <source>
        <dbReference type="EMBL" id="OWA51437.1"/>
    </source>
</evidence>
<evidence type="ECO:0000256" key="1">
    <source>
        <dbReference type="SAM" id="Phobius"/>
    </source>
</evidence>
<dbReference type="EMBL" id="MTYJ01000227">
    <property type="protein sequence ID" value="OWA51437.1"/>
    <property type="molecule type" value="Genomic_DNA"/>
</dbReference>
<dbReference type="Proteomes" id="UP000192578">
    <property type="component" value="Unassembled WGS sequence"/>
</dbReference>
<accession>A0A9X6NC72</accession>
<proteinExistence type="predicted"/>
<keyword evidence="3" id="KW-1185">Reference proteome</keyword>
<reference evidence="3" key="1">
    <citation type="submission" date="2017-01" db="EMBL/GenBank/DDBJ databases">
        <title>Comparative genomics of anhydrobiosis in the tardigrade Hypsibius dujardini.</title>
        <authorList>
            <person name="Yoshida Y."/>
            <person name="Koutsovoulos G."/>
            <person name="Laetsch D."/>
            <person name="Stevens L."/>
            <person name="Kumar S."/>
            <person name="Horikawa D."/>
            <person name="Ishino K."/>
            <person name="Komine S."/>
            <person name="Tomita M."/>
            <person name="Blaxter M."/>
            <person name="Arakawa K."/>
        </authorList>
    </citation>
    <scope>NUCLEOTIDE SEQUENCE [LARGE SCALE GENOMIC DNA]</scope>
    <source>
        <strain evidence="3">Z151</strain>
    </source>
</reference>
<gene>
    <name evidence="2" type="ORF">BV898_15918</name>
</gene>
<keyword evidence="1" id="KW-0472">Membrane</keyword>
<organism evidence="2 3">
    <name type="scientific">Hypsibius exemplaris</name>
    <name type="common">Freshwater tardigrade</name>
    <dbReference type="NCBI Taxonomy" id="2072580"/>
    <lineage>
        <taxon>Eukaryota</taxon>
        <taxon>Metazoa</taxon>
        <taxon>Ecdysozoa</taxon>
        <taxon>Tardigrada</taxon>
        <taxon>Eutardigrada</taxon>
        <taxon>Parachela</taxon>
        <taxon>Hypsibioidea</taxon>
        <taxon>Hypsibiidae</taxon>
        <taxon>Hypsibius</taxon>
    </lineage>
</organism>
<dbReference type="AlphaFoldDB" id="A0A9X6NC72"/>
<protein>
    <submittedName>
        <fullName evidence="2">Uncharacterized protein</fullName>
    </submittedName>
</protein>
<sequence length="82" mass="9353">MVENKDRYVHWTLGPGLLTHAVSTRKRPIEVVGCVIKKSAHPLLHIFTQLIVFEVPQIAMTVAFTLIYLSKVLWRKLRSIGS</sequence>
<evidence type="ECO:0000313" key="3">
    <source>
        <dbReference type="Proteomes" id="UP000192578"/>
    </source>
</evidence>
<feature type="transmembrane region" description="Helical" evidence="1">
    <location>
        <begin position="46"/>
        <end position="69"/>
    </location>
</feature>
<keyword evidence="1" id="KW-1133">Transmembrane helix</keyword>